<reference evidence="2 3" key="1">
    <citation type="journal article" date="2013" name="Genome Announc.">
        <title>Draft Genome Sequence of Streptomyces viridochromogenes Strain Tu57, Producer of Avilamycin.</title>
        <authorList>
            <person name="Gruning B.A."/>
            <person name="Erxleben A."/>
            <person name="Hahnlein A."/>
            <person name="Gunther S."/>
        </authorList>
    </citation>
    <scope>NUCLEOTIDE SEQUENCE [LARGE SCALE GENOMIC DNA]</scope>
    <source>
        <strain evidence="2 3">Tue57</strain>
    </source>
</reference>
<dbReference type="PATRIC" id="fig|1160705.3.peg.428"/>
<accession>L8PM90</accession>
<dbReference type="Proteomes" id="UP000011205">
    <property type="component" value="Unassembled WGS sequence"/>
</dbReference>
<proteinExistence type="predicted"/>
<name>L8PM90_STRVR</name>
<sequence length="55" mass="6124">MRASRACAKHRHHSPSGTPCALPEKLRRRRGDHTGRRARIAGCTWRHPQRGAAGS</sequence>
<evidence type="ECO:0000313" key="2">
    <source>
        <dbReference type="EMBL" id="ELS58711.1"/>
    </source>
</evidence>
<evidence type="ECO:0000256" key="1">
    <source>
        <dbReference type="SAM" id="MobiDB-lite"/>
    </source>
</evidence>
<gene>
    <name evidence="2" type="ORF">STVIR_0434</name>
</gene>
<evidence type="ECO:0000313" key="3">
    <source>
        <dbReference type="Proteomes" id="UP000011205"/>
    </source>
</evidence>
<comment type="caution">
    <text evidence="2">The sequence shown here is derived from an EMBL/GenBank/DDBJ whole genome shotgun (WGS) entry which is preliminary data.</text>
</comment>
<feature type="region of interest" description="Disordered" evidence="1">
    <location>
        <begin position="1"/>
        <end position="23"/>
    </location>
</feature>
<dbReference type="EMBL" id="AMLP01000017">
    <property type="protein sequence ID" value="ELS58711.1"/>
    <property type="molecule type" value="Genomic_DNA"/>
</dbReference>
<dbReference type="AlphaFoldDB" id="L8PM90"/>
<protein>
    <submittedName>
        <fullName evidence="2">Uncharacterized protein</fullName>
    </submittedName>
</protein>
<organism evidence="2 3">
    <name type="scientific">Streptomyces viridochromogenes Tue57</name>
    <dbReference type="NCBI Taxonomy" id="1160705"/>
    <lineage>
        <taxon>Bacteria</taxon>
        <taxon>Bacillati</taxon>
        <taxon>Actinomycetota</taxon>
        <taxon>Actinomycetes</taxon>
        <taxon>Kitasatosporales</taxon>
        <taxon>Streptomycetaceae</taxon>
        <taxon>Streptomyces</taxon>
    </lineage>
</organism>